<gene>
    <name evidence="7" type="ORF">HK100_009318</name>
</gene>
<dbReference type="GO" id="GO:0016618">
    <property type="term" value="F:hydroxypyruvate reductase [NAD(P)H] activity"/>
    <property type="evidence" value="ECO:0007669"/>
    <property type="project" value="TreeGrafter"/>
</dbReference>
<dbReference type="InterPro" id="IPR006139">
    <property type="entry name" value="D-isomer_2_OHA_DH_cat_dom"/>
</dbReference>
<keyword evidence="3" id="KW-0520">NAD</keyword>
<evidence type="ECO:0000256" key="1">
    <source>
        <dbReference type="ARBA" id="ARBA00022857"/>
    </source>
</evidence>
<keyword evidence="2 4" id="KW-0560">Oxidoreductase</keyword>
<comment type="caution">
    <text evidence="7">The sequence shown here is derived from an EMBL/GenBank/DDBJ whole genome shotgun (WGS) entry which is preliminary data.</text>
</comment>
<proteinExistence type="inferred from homology"/>
<dbReference type="SUPFAM" id="SSF51735">
    <property type="entry name" value="NAD(P)-binding Rossmann-fold domains"/>
    <property type="match status" value="1"/>
</dbReference>
<accession>A0AAD5XF66</accession>
<dbReference type="GO" id="GO:0051287">
    <property type="term" value="F:NAD binding"/>
    <property type="evidence" value="ECO:0007669"/>
    <property type="project" value="InterPro"/>
</dbReference>
<protein>
    <recommendedName>
        <fullName evidence="9">2-hydroxyacid dehydrogenase</fullName>
    </recommendedName>
</protein>
<dbReference type="GO" id="GO:0030267">
    <property type="term" value="F:glyoxylate reductase (NADPH) activity"/>
    <property type="evidence" value="ECO:0007669"/>
    <property type="project" value="TreeGrafter"/>
</dbReference>
<dbReference type="InterPro" id="IPR050223">
    <property type="entry name" value="D-isomer_2-hydroxyacid_DH"/>
</dbReference>
<feature type="domain" description="D-isomer specific 2-hydroxyacid dehydrogenase NAD-binding" evidence="6">
    <location>
        <begin position="116"/>
        <end position="305"/>
    </location>
</feature>
<evidence type="ECO:0008006" key="9">
    <source>
        <dbReference type="Google" id="ProtNLM"/>
    </source>
</evidence>
<evidence type="ECO:0000313" key="8">
    <source>
        <dbReference type="Proteomes" id="UP001211907"/>
    </source>
</evidence>
<evidence type="ECO:0000256" key="2">
    <source>
        <dbReference type="ARBA" id="ARBA00023002"/>
    </source>
</evidence>
<dbReference type="PANTHER" id="PTHR10996">
    <property type="entry name" value="2-HYDROXYACID DEHYDROGENASE-RELATED"/>
    <property type="match status" value="1"/>
</dbReference>
<dbReference type="FunFam" id="3.40.50.720:FF:000213">
    <property type="entry name" value="Putative 2-hydroxyacid dehydrogenase"/>
    <property type="match status" value="1"/>
</dbReference>
<name>A0AAD5XF66_9FUNG</name>
<comment type="similarity">
    <text evidence="4">Belongs to the D-isomer specific 2-hydroxyacid dehydrogenase family.</text>
</comment>
<dbReference type="SUPFAM" id="SSF52283">
    <property type="entry name" value="Formate/glycerate dehydrogenase catalytic domain-like"/>
    <property type="match status" value="1"/>
</dbReference>
<keyword evidence="1" id="KW-0521">NADP</keyword>
<dbReference type="Pfam" id="PF02826">
    <property type="entry name" value="2-Hacid_dh_C"/>
    <property type="match status" value="1"/>
</dbReference>
<dbReference type="InterPro" id="IPR036291">
    <property type="entry name" value="NAD(P)-bd_dom_sf"/>
</dbReference>
<dbReference type="EMBL" id="JADGJH010000476">
    <property type="protein sequence ID" value="KAJ3128192.1"/>
    <property type="molecule type" value="Genomic_DNA"/>
</dbReference>
<dbReference type="AlphaFoldDB" id="A0AAD5XF66"/>
<evidence type="ECO:0000313" key="7">
    <source>
        <dbReference type="EMBL" id="KAJ3128192.1"/>
    </source>
</evidence>
<reference evidence="7" key="1">
    <citation type="submission" date="2020-05" db="EMBL/GenBank/DDBJ databases">
        <title>Phylogenomic resolution of chytrid fungi.</title>
        <authorList>
            <person name="Stajich J.E."/>
            <person name="Amses K."/>
            <person name="Simmons R."/>
            <person name="Seto K."/>
            <person name="Myers J."/>
            <person name="Bonds A."/>
            <person name="Quandt C.A."/>
            <person name="Barry K."/>
            <person name="Liu P."/>
            <person name="Grigoriev I."/>
            <person name="Longcore J.E."/>
            <person name="James T.Y."/>
        </authorList>
    </citation>
    <scope>NUCLEOTIDE SEQUENCE</scope>
    <source>
        <strain evidence="7">JEL0513</strain>
    </source>
</reference>
<dbReference type="GO" id="GO:0005829">
    <property type="term" value="C:cytosol"/>
    <property type="evidence" value="ECO:0007669"/>
    <property type="project" value="TreeGrafter"/>
</dbReference>
<feature type="domain" description="D-isomer specific 2-hydroxyacid dehydrogenase catalytic" evidence="5">
    <location>
        <begin position="43"/>
        <end position="334"/>
    </location>
</feature>
<organism evidence="7 8">
    <name type="scientific">Physocladia obscura</name>
    <dbReference type="NCBI Taxonomy" id="109957"/>
    <lineage>
        <taxon>Eukaryota</taxon>
        <taxon>Fungi</taxon>
        <taxon>Fungi incertae sedis</taxon>
        <taxon>Chytridiomycota</taxon>
        <taxon>Chytridiomycota incertae sedis</taxon>
        <taxon>Chytridiomycetes</taxon>
        <taxon>Chytridiales</taxon>
        <taxon>Chytriomycetaceae</taxon>
        <taxon>Physocladia</taxon>
    </lineage>
</organism>
<evidence type="ECO:0000256" key="3">
    <source>
        <dbReference type="ARBA" id="ARBA00023027"/>
    </source>
</evidence>
<dbReference type="Gene3D" id="3.40.50.720">
    <property type="entry name" value="NAD(P)-binding Rossmann-like Domain"/>
    <property type="match status" value="2"/>
</dbReference>
<evidence type="ECO:0000259" key="6">
    <source>
        <dbReference type="Pfam" id="PF02826"/>
    </source>
</evidence>
<evidence type="ECO:0000256" key="4">
    <source>
        <dbReference type="RuleBase" id="RU003719"/>
    </source>
</evidence>
<dbReference type="PANTHER" id="PTHR10996:SF178">
    <property type="entry name" value="2-HYDROXYACID DEHYDROGENASE YGL185C-RELATED"/>
    <property type="match status" value="1"/>
</dbReference>
<dbReference type="InterPro" id="IPR006140">
    <property type="entry name" value="D-isomer_DH_NAD-bd"/>
</dbReference>
<dbReference type="Proteomes" id="UP001211907">
    <property type="component" value="Unassembled WGS sequence"/>
</dbReference>
<evidence type="ECO:0000259" key="5">
    <source>
        <dbReference type="Pfam" id="PF00389"/>
    </source>
</evidence>
<sequence length="341" mass="36836">MPTIYFSGRKLPDQLRQQLGQLGHHIIGPFEQGLAVGLATASENVESIEYIITVGTAPPSEVSPTVLKRLPNLKLVACLGSGYECLVPAIDFFRNSGIYATHSTDANSSCVADQCLALVLACTRRILQGDMFVRAHLWDNPTKAFVAPTLQIPRGLGELKIGILGLGTIGLKVAKRAAAFEMQVGYCNRRKRVDVNPEYEFFDSPLALAEWCDVFAVCLRADSSTFHIVDRAVLEAIGAAGFLVNISRGVAVDERALVQLLKERKLAGCGLDVFENEPVVDEELLGLGLETTGDLGPSVILAPHRGGWTSIARRNMCQAVVDNVQSVFLGQGPVSPIPELR</sequence>
<keyword evidence="8" id="KW-1185">Reference proteome</keyword>
<dbReference type="Pfam" id="PF00389">
    <property type="entry name" value="2-Hacid_dh"/>
    <property type="match status" value="1"/>
</dbReference>